<dbReference type="InterPro" id="IPR024747">
    <property type="entry name" value="Pyridox_Oxase-rel"/>
</dbReference>
<protein>
    <submittedName>
        <fullName evidence="1">Pyridoxamine 5'-phosphate oxidase family protein</fullName>
    </submittedName>
</protein>
<reference evidence="1 2" key="1">
    <citation type="journal article" date="2019" name="Int. J. Syst. Evol. Microbiol.">
        <title>The Global Catalogue of Microorganisms (GCM) 10K type strain sequencing project: providing services to taxonomists for standard genome sequencing and annotation.</title>
        <authorList>
            <consortium name="The Broad Institute Genomics Platform"/>
            <consortium name="The Broad Institute Genome Sequencing Center for Infectious Disease"/>
            <person name="Wu L."/>
            <person name="Ma J."/>
        </authorList>
    </citation>
    <scope>NUCLEOTIDE SEQUENCE [LARGE SCALE GENOMIC DNA]</scope>
    <source>
        <strain evidence="1 2">JCM 13929</strain>
    </source>
</reference>
<sequence length="126" mass="13722">MSRSESLRLLRNVSYGRIVFISRALPAIRLIPHVMDDGALLTGLPGDTDLAALLTKPAPVVYEADLLDPATRLGWSVTLTGRAGPLTDPDELGRAMTRLKPWPGRPIDLVARIQPELVTGFHTFSP</sequence>
<keyword evidence="2" id="KW-1185">Reference proteome</keyword>
<organism evidence="1 2">
    <name type="scientific">Nonomuraea maheshkhaliensis</name>
    <dbReference type="NCBI Taxonomy" id="419590"/>
    <lineage>
        <taxon>Bacteria</taxon>
        <taxon>Bacillati</taxon>
        <taxon>Actinomycetota</taxon>
        <taxon>Actinomycetes</taxon>
        <taxon>Streptosporangiales</taxon>
        <taxon>Streptosporangiaceae</taxon>
        <taxon>Nonomuraea</taxon>
    </lineage>
</organism>
<dbReference type="EMBL" id="BAAAMU010000173">
    <property type="protein sequence ID" value="GAA1690722.1"/>
    <property type="molecule type" value="Genomic_DNA"/>
</dbReference>
<proteinExistence type="predicted"/>
<name>A0ABN2HNB2_9ACTN</name>
<accession>A0ABN2HNB2</accession>
<dbReference type="Pfam" id="PF12900">
    <property type="entry name" value="Pyridox_ox_2"/>
    <property type="match status" value="1"/>
</dbReference>
<dbReference type="InterPro" id="IPR012349">
    <property type="entry name" value="Split_barrel_FMN-bd"/>
</dbReference>
<evidence type="ECO:0000313" key="2">
    <source>
        <dbReference type="Proteomes" id="UP001500064"/>
    </source>
</evidence>
<dbReference type="SUPFAM" id="SSF50475">
    <property type="entry name" value="FMN-binding split barrel"/>
    <property type="match status" value="1"/>
</dbReference>
<comment type="caution">
    <text evidence="1">The sequence shown here is derived from an EMBL/GenBank/DDBJ whole genome shotgun (WGS) entry which is preliminary data.</text>
</comment>
<dbReference type="Proteomes" id="UP001500064">
    <property type="component" value="Unassembled WGS sequence"/>
</dbReference>
<gene>
    <name evidence="1" type="ORF">GCM10009733_103660</name>
</gene>
<evidence type="ECO:0000313" key="1">
    <source>
        <dbReference type="EMBL" id="GAA1690722.1"/>
    </source>
</evidence>
<dbReference type="Gene3D" id="2.30.110.10">
    <property type="entry name" value="Electron Transport, Fmn-binding Protein, Chain A"/>
    <property type="match status" value="1"/>
</dbReference>